<evidence type="ECO:0000256" key="5">
    <source>
        <dbReference type="ARBA" id="ARBA00022630"/>
    </source>
</evidence>
<dbReference type="InterPro" id="IPR003374">
    <property type="entry name" value="ApbE-like_sf"/>
</dbReference>
<dbReference type="PIRSF" id="PIRSF006268">
    <property type="entry name" value="ApbE"/>
    <property type="match status" value="1"/>
</dbReference>
<gene>
    <name evidence="14" type="ORF">MNKW57_24050</name>
</gene>
<keyword evidence="7 12" id="KW-0479">Metal-binding</keyword>
<dbReference type="PANTHER" id="PTHR30040:SF2">
    <property type="entry name" value="FAD:PROTEIN FMN TRANSFERASE"/>
    <property type="match status" value="1"/>
</dbReference>
<keyword evidence="13" id="KW-0732">Signal</keyword>
<dbReference type="Proteomes" id="UP001224392">
    <property type="component" value="Unassembled WGS sequence"/>
</dbReference>
<accession>A0ABQ6M1C7</accession>
<dbReference type="PANTHER" id="PTHR30040">
    <property type="entry name" value="THIAMINE BIOSYNTHESIS LIPOPROTEIN APBE"/>
    <property type="match status" value="1"/>
</dbReference>
<keyword evidence="6 12" id="KW-0808">Transferase</keyword>
<protein>
    <recommendedName>
        <fullName evidence="4 12">FAD:protein FMN transferase</fullName>
        <ecNumber evidence="3 12">2.7.1.180</ecNumber>
    </recommendedName>
    <alternativeName>
        <fullName evidence="10 12">Flavin transferase</fullName>
    </alternativeName>
</protein>
<comment type="catalytic activity">
    <reaction evidence="11 12">
        <text>L-threonyl-[protein] + FAD = FMN-L-threonyl-[protein] + AMP + H(+)</text>
        <dbReference type="Rhea" id="RHEA:36847"/>
        <dbReference type="Rhea" id="RHEA-COMP:11060"/>
        <dbReference type="Rhea" id="RHEA-COMP:11061"/>
        <dbReference type="ChEBI" id="CHEBI:15378"/>
        <dbReference type="ChEBI" id="CHEBI:30013"/>
        <dbReference type="ChEBI" id="CHEBI:57692"/>
        <dbReference type="ChEBI" id="CHEBI:74257"/>
        <dbReference type="ChEBI" id="CHEBI:456215"/>
        <dbReference type="EC" id="2.7.1.180"/>
    </reaction>
</comment>
<evidence type="ECO:0000256" key="2">
    <source>
        <dbReference type="ARBA" id="ARBA00008282"/>
    </source>
</evidence>
<name>A0ABQ6M1C7_9GAMM</name>
<evidence type="ECO:0000256" key="1">
    <source>
        <dbReference type="ARBA" id="ARBA00001946"/>
    </source>
</evidence>
<organism evidence="14 15">
    <name type="scientific">Biformimicrobium ophioploci</name>
    <dbReference type="NCBI Taxonomy" id="3036711"/>
    <lineage>
        <taxon>Bacteria</taxon>
        <taxon>Pseudomonadati</taxon>
        <taxon>Pseudomonadota</taxon>
        <taxon>Gammaproteobacteria</taxon>
        <taxon>Cellvibrionales</taxon>
        <taxon>Microbulbiferaceae</taxon>
        <taxon>Biformimicrobium</taxon>
    </lineage>
</organism>
<dbReference type="SUPFAM" id="SSF143631">
    <property type="entry name" value="ApbE-like"/>
    <property type="match status" value="1"/>
</dbReference>
<evidence type="ECO:0000313" key="15">
    <source>
        <dbReference type="Proteomes" id="UP001224392"/>
    </source>
</evidence>
<evidence type="ECO:0000256" key="10">
    <source>
        <dbReference type="ARBA" id="ARBA00031306"/>
    </source>
</evidence>
<reference evidence="14 15" key="1">
    <citation type="submission" date="2023-04" db="EMBL/GenBank/DDBJ databases">
        <title>Marinobulbifer ophiurae gen. nov., sp. Nov., isolate from tissue of brittle star Ophioplocus japonicus.</title>
        <authorList>
            <person name="Kawano K."/>
            <person name="Sawayama S."/>
            <person name="Nakagawa S."/>
        </authorList>
    </citation>
    <scope>NUCLEOTIDE SEQUENCE [LARGE SCALE GENOMIC DNA]</scope>
    <source>
        <strain evidence="14 15">NKW57</strain>
    </source>
</reference>
<evidence type="ECO:0000256" key="9">
    <source>
        <dbReference type="ARBA" id="ARBA00022842"/>
    </source>
</evidence>
<evidence type="ECO:0000256" key="8">
    <source>
        <dbReference type="ARBA" id="ARBA00022827"/>
    </source>
</evidence>
<dbReference type="GO" id="GO:0016740">
    <property type="term" value="F:transferase activity"/>
    <property type="evidence" value="ECO:0007669"/>
    <property type="project" value="UniProtKB-KW"/>
</dbReference>
<dbReference type="InterPro" id="IPR024932">
    <property type="entry name" value="ApbE"/>
</dbReference>
<dbReference type="EMBL" id="BSYJ01000005">
    <property type="protein sequence ID" value="GMG88084.1"/>
    <property type="molecule type" value="Genomic_DNA"/>
</dbReference>
<keyword evidence="5 12" id="KW-0285">Flavoprotein</keyword>
<dbReference type="Pfam" id="PF02424">
    <property type="entry name" value="ApbE"/>
    <property type="match status" value="1"/>
</dbReference>
<evidence type="ECO:0000313" key="14">
    <source>
        <dbReference type="EMBL" id="GMG88084.1"/>
    </source>
</evidence>
<comment type="caution">
    <text evidence="14">The sequence shown here is derived from an EMBL/GenBank/DDBJ whole genome shotgun (WGS) entry which is preliminary data.</text>
</comment>
<feature type="chain" id="PRO_5046459590" description="FAD:protein FMN transferase" evidence="13">
    <location>
        <begin position="24"/>
        <end position="338"/>
    </location>
</feature>
<evidence type="ECO:0000256" key="4">
    <source>
        <dbReference type="ARBA" id="ARBA00016337"/>
    </source>
</evidence>
<evidence type="ECO:0000256" key="11">
    <source>
        <dbReference type="ARBA" id="ARBA00048540"/>
    </source>
</evidence>
<dbReference type="Gene3D" id="3.10.520.10">
    <property type="entry name" value="ApbE-like domains"/>
    <property type="match status" value="1"/>
</dbReference>
<evidence type="ECO:0000256" key="7">
    <source>
        <dbReference type="ARBA" id="ARBA00022723"/>
    </source>
</evidence>
<sequence length="338" mass="37157">MKLYPSRIVAAACLILHSLVASAEWHYDSQPVMGTEVTVQFWLEDSGSGGQAAAALVDAAMAEFRRIDRRYSPYREDSELSRVNREAASGPVEISAEFVQIIDKALWFSAQTEGAFDITFASVGRHYDFREGSKPDTETTAAARGGFDFRNLQLDRAARTLRFAHPSTRIDLGGIAKGYAVDRVVDLLATAGVKHARVSAGGDSRLIGDKRGEPWVVGVRHPRDKSKNVVLLPLENTAISTSGDYERYFILEGRRLHHIFDPETAEPTEEGDDKLIAVTVLGEKAFDTDPLSTSLFVLGREKGLALVNRLDGVEAMVIGSDRKVYFSRGLEQLPASKQ</sequence>
<keyword evidence="9 12" id="KW-0460">Magnesium</keyword>
<evidence type="ECO:0000256" key="12">
    <source>
        <dbReference type="PIRNR" id="PIRNR006268"/>
    </source>
</evidence>
<evidence type="ECO:0000256" key="3">
    <source>
        <dbReference type="ARBA" id="ARBA00011955"/>
    </source>
</evidence>
<comment type="similarity">
    <text evidence="2 12">Belongs to the ApbE family.</text>
</comment>
<keyword evidence="8 12" id="KW-0274">FAD</keyword>
<dbReference type="EC" id="2.7.1.180" evidence="3 12"/>
<keyword evidence="15" id="KW-1185">Reference proteome</keyword>
<comment type="cofactor">
    <cofactor evidence="1">
        <name>Mg(2+)</name>
        <dbReference type="ChEBI" id="CHEBI:18420"/>
    </cofactor>
</comment>
<dbReference type="RefSeq" id="WP_285764698.1">
    <property type="nucleotide sequence ID" value="NZ_BSYJ01000005.1"/>
</dbReference>
<evidence type="ECO:0000256" key="13">
    <source>
        <dbReference type="SAM" id="SignalP"/>
    </source>
</evidence>
<evidence type="ECO:0000256" key="6">
    <source>
        <dbReference type="ARBA" id="ARBA00022679"/>
    </source>
</evidence>
<feature type="signal peptide" evidence="13">
    <location>
        <begin position="1"/>
        <end position="23"/>
    </location>
</feature>
<proteinExistence type="inferred from homology"/>